<organism evidence="2 3">
    <name type="scientific">Actinopolymorpha rutila</name>
    <dbReference type="NCBI Taxonomy" id="446787"/>
    <lineage>
        <taxon>Bacteria</taxon>
        <taxon>Bacillati</taxon>
        <taxon>Actinomycetota</taxon>
        <taxon>Actinomycetes</taxon>
        <taxon>Propionibacteriales</taxon>
        <taxon>Actinopolymorphaceae</taxon>
        <taxon>Actinopolymorpha</taxon>
    </lineage>
</organism>
<evidence type="ECO:0000313" key="3">
    <source>
        <dbReference type="Proteomes" id="UP000579605"/>
    </source>
</evidence>
<keyword evidence="2" id="KW-0808">Transferase</keyword>
<dbReference type="SUPFAM" id="SSF55729">
    <property type="entry name" value="Acyl-CoA N-acyltransferases (Nat)"/>
    <property type="match status" value="1"/>
</dbReference>
<dbReference type="InterPro" id="IPR051531">
    <property type="entry name" value="N-acetyltransferase"/>
</dbReference>
<dbReference type="Gene3D" id="3.40.630.30">
    <property type="match status" value="1"/>
</dbReference>
<evidence type="ECO:0000259" key="1">
    <source>
        <dbReference type="PROSITE" id="PS51186"/>
    </source>
</evidence>
<dbReference type="InterPro" id="IPR000182">
    <property type="entry name" value="GNAT_dom"/>
</dbReference>
<dbReference type="GO" id="GO:0016747">
    <property type="term" value="F:acyltransferase activity, transferring groups other than amino-acyl groups"/>
    <property type="evidence" value="ECO:0007669"/>
    <property type="project" value="InterPro"/>
</dbReference>
<dbReference type="PANTHER" id="PTHR43792:SF1">
    <property type="entry name" value="N-ACETYLTRANSFERASE DOMAIN-CONTAINING PROTEIN"/>
    <property type="match status" value="1"/>
</dbReference>
<dbReference type="RefSeq" id="WP_179786464.1">
    <property type="nucleotide sequence ID" value="NZ_BAAARR010000022.1"/>
</dbReference>
<dbReference type="InterPro" id="IPR016181">
    <property type="entry name" value="Acyl_CoA_acyltransferase"/>
</dbReference>
<dbReference type="Proteomes" id="UP000579605">
    <property type="component" value="Unassembled WGS sequence"/>
</dbReference>
<dbReference type="EMBL" id="JACBZH010000001">
    <property type="protein sequence ID" value="NYH88587.1"/>
    <property type="molecule type" value="Genomic_DNA"/>
</dbReference>
<dbReference type="AlphaFoldDB" id="A0A852Z5G6"/>
<comment type="caution">
    <text evidence="2">The sequence shown here is derived from an EMBL/GenBank/DDBJ whole genome shotgun (WGS) entry which is preliminary data.</text>
</comment>
<gene>
    <name evidence="2" type="ORF">F4554_001225</name>
</gene>
<reference evidence="2 3" key="1">
    <citation type="submission" date="2020-07" db="EMBL/GenBank/DDBJ databases">
        <title>Sequencing the genomes of 1000 actinobacteria strains.</title>
        <authorList>
            <person name="Klenk H.-P."/>
        </authorList>
    </citation>
    <scope>NUCLEOTIDE SEQUENCE [LARGE SCALE GENOMIC DNA]</scope>
    <source>
        <strain evidence="2 3">DSM 18448</strain>
    </source>
</reference>
<evidence type="ECO:0000313" key="2">
    <source>
        <dbReference type="EMBL" id="NYH88587.1"/>
    </source>
</evidence>
<dbReference type="PROSITE" id="PS51186">
    <property type="entry name" value="GNAT"/>
    <property type="match status" value="1"/>
</dbReference>
<name>A0A852Z5G6_9ACTN</name>
<protein>
    <submittedName>
        <fullName evidence="2">RimJ/RimL family protein N-acetyltransferase</fullName>
    </submittedName>
</protein>
<accession>A0A852Z5G6</accession>
<dbReference type="PANTHER" id="PTHR43792">
    <property type="entry name" value="GNAT FAMILY, PUTATIVE (AFU_ORTHOLOGUE AFUA_3G00765)-RELATED-RELATED"/>
    <property type="match status" value="1"/>
</dbReference>
<sequence length="190" mass="20886">MNDIRTDRLLLRRWRGADLAPWAEMNADPAVREHLGDLLTPEQSAASVETFQAEFDERGYGWWAVEELATGTFVGFAGLDLVDEDMPFDGIEIGWRLARPAWGHGYATEAAFATLAFGFRTLALPEILAVTTAGNHRSQAVMRRIGMTRDPAQDFDDPSVPDGPLRRKVLYRISAPDKCHAGAAADSQAG</sequence>
<dbReference type="Pfam" id="PF13302">
    <property type="entry name" value="Acetyltransf_3"/>
    <property type="match status" value="1"/>
</dbReference>
<proteinExistence type="predicted"/>
<feature type="domain" description="N-acetyltransferase" evidence="1">
    <location>
        <begin position="9"/>
        <end position="176"/>
    </location>
</feature>
<keyword evidence="3" id="KW-1185">Reference proteome</keyword>